<name>A0ABQ7GGH0_DUNSA</name>
<sequence>MPPGSVVLSVLAHSSLYAAPQAAFIVAFVTPTSDLSPWLPLPPLLLDASGERVLSVLAHSSLRAAPHMSMQGLAMAARALAQLSFTSPPLYAGLAAAMLSKAQQLPLLQPPPLQPLSRQGLPQLQQQLHLQTQQQQQQQLHLQQQHQQQQYPGLPVPNAHRRHDHGIAVAALSTMALVLACMGVPSPPIMDAAMAAALAAAACSLPSVGVGAAALTPTMPPPATPTPQALSITGRAPDAAHKPSSLRASPGQAAAPDAAPMPNSSARSLQQGAKIRRGGGAASAVQLVQLLFALGRAKHPCDPRKLDVLVGMLAREWKLLGTPMQQPSGQAGRSLVSPQQDVPGLFQSEQQAAQHVLQQQQQEQQQEQARGLGHHSPGLLAMFLMACVSLRYQPPHQLLLAVCCALEGNIARLSTQTVCELLCSLAALQHDPGAVLLDELVGVVEGRVMQQRQELLTLESLVKLAWGLACLKQYKRPLFKRAVRRALGSSAGALSERPQLLRQLLECVQLKMLFQVERRAGGYWHMLRPCWERRVAAGGADRVSEAVLLQGAGLPPAGLASAVKATEIVKAQVLVMLHALGVDDPKWQTLQQGDQACIFHYAPSRRRGRSNSWGQQLQQRRQAGSGGGQLHQCSQAGSEWEQLQQRRQTGSGLAKAGSAEGDSEASSARSVERAASSNLEGFHGRVGGLEEGVGHPGSGNAGAVKEWGCSNVAFEGRRPTRSKKLAVTLLAPWHLSVNAGGVPLVSAAIRDRILARKQCSVLAVRVEEWLALSTEARRQILLGFLFG</sequence>
<feature type="compositionally biased region" description="Gly residues" evidence="1">
    <location>
        <begin position="684"/>
        <end position="700"/>
    </location>
</feature>
<dbReference type="InterPro" id="IPR051647">
    <property type="entry name" value="Mediator_comp_sub12"/>
</dbReference>
<feature type="compositionally biased region" description="Low complexity" evidence="1">
    <location>
        <begin position="654"/>
        <end position="677"/>
    </location>
</feature>
<keyword evidence="3" id="KW-1185">Reference proteome</keyword>
<accession>A0ABQ7GGH0</accession>
<reference evidence="2" key="1">
    <citation type="submission" date="2017-08" db="EMBL/GenBank/DDBJ databases">
        <authorList>
            <person name="Polle J.E."/>
            <person name="Barry K."/>
            <person name="Cushman J."/>
            <person name="Schmutz J."/>
            <person name="Tran D."/>
            <person name="Hathwaick L.T."/>
            <person name="Yim W.C."/>
            <person name="Jenkins J."/>
            <person name="Mckie-Krisberg Z.M."/>
            <person name="Prochnik S."/>
            <person name="Lindquist E."/>
            <person name="Dockter R.B."/>
            <person name="Adam C."/>
            <person name="Molina H."/>
            <person name="Bunkerborg J."/>
            <person name="Jin E."/>
            <person name="Buchheim M."/>
            <person name="Magnuson J."/>
        </authorList>
    </citation>
    <scope>NUCLEOTIDE SEQUENCE</scope>
    <source>
        <strain evidence="2">CCAP 19/18</strain>
    </source>
</reference>
<proteinExistence type="predicted"/>
<dbReference type="PANTHER" id="PTHR46007">
    <property type="entry name" value="MEDIATOR OF RNA POLYMERASE II TRANSCRIPTION SUBUNIT 12"/>
    <property type="match status" value="1"/>
</dbReference>
<feature type="region of interest" description="Disordered" evidence="1">
    <location>
        <begin position="682"/>
        <end position="701"/>
    </location>
</feature>
<dbReference type="Proteomes" id="UP000815325">
    <property type="component" value="Unassembled WGS sequence"/>
</dbReference>
<feature type="compositionally biased region" description="Low complexity" evidence="1">
    <location>
        <begin position="135"/>
        <end position="153"/>
    </location>
</feature>
<protein>
    <recommendedName>
        <fullName evidence="4">RAP domain-containing protein</fullName>
    </recommendedName>
</protein>
<dbReference type="PANTHER" id="PTHR46007:SF8">
    <property type="entry name" value="C2H2-TYPE DOMAIN-CONTAINING PROTEIN"/>
    <property type="match status" value="1"/>
</dbReference>
<evidence type="ECO:0000313" key="3">
    <source>
        <dbReference type="Proteomes" id="UP000815325"/>
    </source>
</evidence>
<dbReference type="EMBL" id="MU069797">
    <property type="protein sequence ID" value="KAF5833681.1"/>
    <property type="molecule type" value="Genomic_DNA"/>
</dbReference>
<gene>
    <name evidence="2" type="ORF">DUNSADRAFT_9952</name>
</gene>
<comment type="caution">
    <text evidence="2">The sequence shown here is derived from an EMBL/GenBank/DDBJ whole genome shotgun (WGS) entry which is preliminary data.</text>
</comment>
<evidence type="ECO:0000313" key="2">
    <source>
        <dbReference type="EMBL" id="KAF5833681.1"/>
    </source>
</evidence>
<organism evidence="2 3">
    <name type="scientific">Dunaliella salina</name>
    <name type="common">Green alga</name>
    <name type="synonym">Protococcus salinus</name>
    <dbReference type="NCBI Taxonomy" id="3046"/>
    <lineage>
        <taxon>Eukaryota</taxon>
        <taxon>Viridiplantae</taxon>
        <taxon>Chlorophyta</taxon>
        <taxon>core chlorophytes</taxon>
        <taxon>Chlorophyceae</taxon>
        <taxon>CS clade</taxon>
        <taxon>Chlamydomonadales</taxon>
        <taxon>Dunaliellaceae</taxon>
        <taxon>Dunaliella</taxon>
    </lineage>
</organism>
<feature type="compositionally biased region" description="Low complexity" evidence="1">
    <location>
        <begin position="614"/>
        <end position="623"/>
    </location>
</feature>
<feature type="region of interest" description="Disordered" evidence="1">
    <location>
        <begin position="606"/>
        <end position="677"/>
    </location>
</feature>
<feature type="compositionally biased region" description="Polar residues" evidence="1">
    <location>
        <begin position="631"/>
        <end position="651"/>
    </location>
</feature>
<evidence type="ECO:0008006" key="4">
    <source>
        <dbReference type="Google" id="ProtNLM"/>
    </source>
</evidence>
<evidence type="ECO:0000256" key="1">
    <source>
        <dbReference type="SAM" id="MobiDB-lite"/>
    </source>
</evidence>
<feature type="region of interest" description="Disordered" evidence="1">
    <location>
        <begin position="219"/>
        <end position="275"/>
    </location>
</feature>
<feature type="compositionally biased region" description="Low complexity" evidence="1">
    <location>
        <begin position="248"/>
        <end position="266"/>
    </location>
</feature>
<feature type="region of interest" description="Disordered" evidence="1">
    <location>
        <begin position="135"/>
        <end position="159"/>
    </location>
</feature>